<evidence type="ECO:0000313" key="6">
    <source>
        <dbReference type="EMBL" id="CAG7605209.1"/>
    </source>
</evidence>
<dbReference type="PANTHER" id="PTHR42781:SF4">
    <property type="entry name" value="SPERMIDINE_PUTRESCINE IMPORT ATP-BINDING PROTEIN POTA"/>
    <property type="match status" value="1"/>
</dbReference>
<gene>
    <name evidence="6" type="primary">potA_2</name>
    <name evidence="4" type="synonym">potA</name>
    <name evidence="6" type="ORF">LEUCIP111803_00807</name>
</gene>
<keyword evidence="4" id="KW-1278">Translocase</keyword>
<dbReference type="PROSITE" id="PS00211">
    <property type="entry name" value="ABC_TRANSPORTER_1"/>
    <property type="match status" value="1"/>
</dbReference>
<dbReference type="InterPro" id="IPR013611">
    <property type="entry name" value="Transp-assoc_OB_typ2"/>
</dbReference>
<evidence type="ECO:0000256" key="2">
    <source>
        <dbReference type="ARBA" id="ARBA00022741"/>
    </source>
</evidence>
<dbReference type="InterPro" id="IPR050093">
    <property type="entry name" value="ABC_SmlMolc_Importer"/>
</dbReference>
<evidence type="ECO:0000313" key="7">
    <source>
        <dbReference type="Proteomes" id="UP000693892"/>
    </source>
</evidence>
<dbReference type="NCBIfam" id="TIGR01187">
    <property type="entry name" value="potA"/>
    <property type="match status" value="1"/>
</dbReference>
<comment type="subunit">
    <text evidence="4">The complex is composed of two ATP-binding proteins (PotA), two transmembrane proteins (PotB and PotC) and a solute-binding protein (PotD).</text>
</comment>
<evidence type="ECO:0000259" key="5">
    <source>
        <dbReference type="PROSITE" id="PS50893"/>
    </source>
</evidence>
<keyword evidence="1 4" id="KW-0813">Transport</keyword>
<proteinExistence type="inferred from homology"/>
<dbReference type="GO" id="GO:0015417">
    <property type="term" value="F:ABC-type polyamine transporter activity"/>
    <property type="evidence" value="ECO:0007669"/>
    <property type="project" value="UniProtKB-EC"/>
</dbReference>
<keyword evidence="2 4" id="KW-0547">Nucleotide-binding</keyword>
<dbReference type="PANTHER" id="PTHR42781">
    <property type="entry name" value="SPERMIDINE/PUTRESCINE IMPORT ATP-BINDING PROTEIN POTA"/>
    <property type="match status" value="1"/>
</dbReference>
<feature type="domain" description="ABC transporter" evidence="5">
    <location>
        <begin position="5"/>
        <end position="235"/>
    </location>
</feature>
<name>A0A916JW66_9MICO</name>
<dbReference type="GO" id="GO:0005524">
    <property type="term" value="F:ATP binding"/>
    <property type="evidence" value="ECO:0007669"/>
    <property type="project" value="UniProtKB-KW"/>
</dbReference>
<dbReference type="InterPro" id="IPR003439">
    <property type="entry name" value="ABC_transporter-like_ATP-bd"/>
</dbReference>
<organism evidence="6 7">
    <name type="scientific">Leucobacter soli</name>
    <dbReference type="NCBI Taxonomy" id="2812850"/>
    <lineage>
        <taxon>Bacteria</taxon>
        <taxon>Bacillati</taxon>
        <taxon>Actinomycetota</taxon>
        <taxon>Actinomycetes</taxon>
        <taxon>Micrococcales</taxon>
        <taxon>Microbacteriaceae</taxon>
        <taxon>Leucobacter</taxon>
    </lineage>
</organism>
<protein>
    <recommendedName>
        <fullName evidence="4">Spermidine/putrescine import ATP-binding protein PotA</fullName>
        <ecNumber evidence="4">7.6.2.11</ecNumber>
    </recommendedName>
</protein>
<accession>A0A916JW66</accession>
<keyword evidence="7" id="KW-1185">Reference proteome</keyword>
<dbReference type="Pfam" id="PF00005">
    <property type="entry name" value="ABC_tran"/>
    <property type="match status" value="1"/>
</dbReference>
<dbReference type="RefSeq" id="WP_218114434.1">
    <property type="nucleotide sequence ID" value="NZ_CAJVAP010000007.1"/>
</dbReference>
<comment type="catalytic activity">
    <reaction evidence="4">
        <text>ATP + H2O + polyamine-[polyamine-binding protein]Side 1 = ADP + phosphate + polyamineSide 2 + [polyamine-binding protein]Side 1.</text>
        <dbReference type="EC" id="7.6.2.11"/>
    </reaction>
</comment>
<dbReference type="Proteomes" id="UP000693892">
    <property type="component" value="Unassembled WGS sequence"/>
</dbReference>
<evidence type="ECO:0000256" key="1">
    <source>
        <dbReference type="ARBA" id="ARBA00022448"/>
    </source>
</evidence>
<dbReference type="InterPro" id="IPR003593">
    <property type="entry name" value="AAA+_ATPase"/>
</dbReference>
<evidence type="ECO:0000256" key="3">
    <source>
        <dbReference type="ARBA" id="ARBA00022840"/>
    </source>
</evidence>
<keyword evidence="4" id="KW-0472">Membrane</keyword>
<evidence type="ECO:0000256" key="4">
    <source>
        <dbReference type="RuleBase" id="RU364083"/>
    </source>
</evidence>
<dbReference type="InterPro" id="IPR005893">
    <property type="entry name" value="PotA-like"/>
</dbReference>
<dbReference type="Pfam" id="PF08402">
    <property type="entry name" value="TOBE_2"/>
    <property type="match status" value="1"/>
</dbReference>
<sequence>MKGSLEIRRLAKSYHSAVAVREFDLHVQPGEFVTLLGSSGSGKTTTLLMVAGFEEPTSGNLILDGRDITRVPPNKRGIGMMFQHYSLFPHMTVEQNVAYPLKLRKVPKAEIRDRVRDALALVELADYASRYPTELSGGQQQRVALARAIVFRPGLLLMDEPLSALDRGLRKSMQSEIRRIHRNLKTTIIYVTHDQDEALSMSDRIVLMHDGEIVQVGTPTELYDSPVNTFVANFVGESTLLRGVVDASVDGGYRVKLDSGELVACDSGRSFERGDAVVIRIRPGQLSFGSAELGAQAPPEGIEARVEDSAYLGDHWQHTARTGAGALATFLENTSRGSRVQVGQRVRLSWLPSDAILLQA</sequence>
<dbReference type="InterPro" id="IPR017871">
    <property type="entry name" value="ABC_transporter-like_CS"/>
</dbReference>
<dbReference type="AlphaFoldDB" id="A0A916JW66"/>
<comment type="similarity">
    <text evidence="4">Belongs to the ABC transporter superfamily. Spermidine/putrescine importer (TC 3.A.1.11.1) family.</text>
</comment>
<dbReference type="EMBL" id="CAJVAP010000007">
    <property type="protein sequence ID" value="CAG7605209.1"/>
    <property type="molecule type" value="Genomic_DNA"/>
</dbReference>
<dbReference type="GO" id="GO:0043190">
    <property type="term" value="C:ATP-binding cassette (ABC) transporter complex"/>
    <property type="evidence" value="ECO:0007669"/>
    <property type="project" value="InterPro"/>
</dbReference>
<dbReference type="GO" id="GO:0015697">
    <property type="term" value="P:quaternary ammonium group transport"/>
    <property type="evidence" value="ECO:0007669"/>
    <property type="project" value="UniProtKB-ARBA"/>
</dbReference>
<keyword evidence="4" id="KW-1003">Cell membrane</keyword>
<dbReference type="EC" id="7.6.2.11" evidence="4"/>
<keyword evidence="3 4" id="KW-0067">ATP-binding</keyword>
<comment type="caution">
    <text evidence="6">The sequence shown here is derived from an EMBL/GenBank/DDBJ whole genome shotgun (WGS) entry which is preliminary data.</text>
</comment>
<dbReference type="GO" id="GO:0016887">
    <property type="term" value="F:ATP hydrolysis activity"/>
    <property type="evidence" value="ECO:0007669"/>
    <property type="project" value="InterPro"/>
</dbReference>
<comment type="function">
    <text evidence="4">Part of the ABC transporter complex PotABCD involved in spermidine/putrescine import. Responsible for energy coupling to the transport system.</text>
</comment>
<dbReference type="FunFam" id="3.40.50.300:FF:000425">
    <property type="entry name" value="Probable ABC transporter, ATP-binding subunit"/>
    <property type="match status" value="1"/>
</dbReference>
<dbReference type="PROSITE" id="PS50893">
    <property type="entry name" value="ABC_TRANSPORTER_2"/>
    <property type="match status" value="1"/>
</dbReference>
<dbReference type="SMART" id="SM00382">
    <property type="entry name" value="AAA"/>
    <property type="match status" value="1"/>
</dbReference>
<reference evidence="6" key="1">
    <citation type="submission" date="2021-06" db="EMBL/GenBank/DDBJ databases">
        <authorList>
            <person name="Criscuolo A."/>
        </authorList>
    </citation>
    <scope>NUCLEOTIDE SEQUENCE</scope>
    <source>
        <strain evidence="6">CIP111803</strain>
    </source>
</reference>